<accession>A0A2N8PG36</accession>
<proteinExistence type="predicted"/>
<sequence length="123" mass="11749">MNPLDEPGRVLAGPLGEAVAGEEGVAGDEDDGVVAFGAEGEALCDEGGVAEPAATRDRGAEVAVGPAADDVGAACVACAVCVPYAARVAPVSATATAAAAFFALVNATAGPSNGIPAGMPVQR</sequence>
<evidence type="ECO:0000313" key="2">
    <source>
        <dbReference type="Proteomes" id="UP000236047"/>
    </source>
</evidence>
<comment type="caution">
    <text evidence="1">The sequence shown here is derived from an EMBL/GenBank/DDBJ whole genome shotgun (WGS) entry which is preliminary data.</text>
</comment>
<evidence type="ECO:0000313" key="1">
    <source>
        <dbReference type="EMBL" id="PNE39963.1"/>
    </source>
</evidence>
<dbReference type="AlphaFoldDB" id="A0A2N8PG36"/>
<keyword evidence="2" id="KW-1185">Reference proteome</keyword>
<dbReference type="EMBL" id="LJSN01000002">
    <property type="protein sequence ID" value="PNE39963.1"/>
    <property type="molecule type" value="Genomic_DNA"/>
</dbReference>
<dbReference type="Proteomes" id="UP000236047">
    <property type="component" value="Unassembled WGS sequence"/>
</dbReference>
<organism evidence="1 2">
    <name type="scientific">Streptomyces noursei</name>
    <name type="common">Streptomyces albulus</name>
    <dbReference type="NCBI Taxonomy" id="1971"/>
    <lineage>
        <taxon>Bacteria</taxon>
        <taxon>Bacillati</taxon>
        <taxon>Actinomycetota</taxon>
        <taxon>Actinomycetes</taxon>
        <taxon>Kitasatosporales</taxon>
        <taxon>Streptomycetaceae</taxon>
        <taxon>Streptomyces</taxon>
    </lineage>
</organism>
<gene>
    <name evidence="1" type="ORF">AOB60_02555</name>
</gene>
<reference evidence="2" key="1">
    <citation type="submission" date="2015-09" db="EMBL/GenBank/DDBJ databases">
        <authorList>
            <person name="Graham D.E."/>
            <person name="Mahan K.M."/>
            <person name="Klingeman D.M."/>
            <person name="Fida T."/>
            <person name="Giannone R.J."/>
            <person name="Hettich R.L."/>
            <person name="Parry R.J."/>
            <person name="Spain J.C."/>
        </authorList>
    </citation>
    <scope>NUCLEOTIDE SEQUENCE [LARGE SCALE GENOMIC DNA]</scope>
    <source>
        <strain evidence="2">JCM 4701</strain>
    </source>
</reference>
<protein>
    <submittedName>
        <fullName evidence="1">Uncharacterized protein</fullName>
    </submittedName>
</protein>
<name>A0A2N8PG36_STRNR</name>